<dbReference type="InterPro" id="IPR014710">
    <property type="entry name" value="RmlC-like_jellyroll"/>
</dbReference>
<dbReference type="RefSeq" id="WP_284253907.1">
    <property type="nucleotide sequence ID" value="NZ_BAAAQO010000002.1"/>
</dbReference>
<gene>
    <name evidence="2" type="ORF">GCM10025881_18800</name>
</gene>
<dbReference type="Proteomes" id="UP001157034">
    <property type="component" value="Unassembled WGS sequence"/>
</dbReference>
<organism evidence="2 3">
    <name type="scientific">Pseudolysinimonas kribbensis</name>
    <dbReference type="NCBI Taxonomy" id="433641"/>
    <lineage>
        <taxon>Bacteria</taxon>
        <taxon>Bacillati</taxon>
        <taxon>Actinomycetota</taxon>
        <taxon>Actinomycetes</taxon>
        <taxon>Micrococcales</taxon>
        <taxon>Microbacteriaceae</taxon>
        <taxon>Pseudolysinimonas</taxon>
    </lineage>
</organism>
<dbReference type="PANTHER" id="PTHR37694:SF1">
    <property type="entry name" value="SLR8022 PROTEIN"/>
    <property type="match status" value="1"/>
</dbReference>
<reference evidence="3" key="1">
    <citation type="journal article" date="2019" name="Int. J. Syst. Evol. Microbiol.">
        <title>The Global Catalogue of Microorganisms (GCM) 10K type strain sequencing project: providing services to taxonomists for standard genome sequencing and annotation.</title>
        <authorList>
            <consortium name="The Broad Institute Genomics Platform"/>
            <consortium name="The Broad Institute Genome Sequencing Center for Infectious Disease"/>
            <person name="Wu L."/>
            <person name="Ma J."/>
        </authorList>
    </citation>
    <scope>NUCLEOTIDE SEQUENCE [LARGE SCALE GENOMIC DNA]</scope>
    <source>
        <strain evidence="3">NBRC 108894</strain>
    </source>
</reference>
<dbReference type="EMBL" id="BSVB01000001">
    <property type="protein sequence ID" value="GMA95056.1"/>
    <property type="molecule type" value="Genomic_DNA"/>
</dbReference>
<comment type="caution">
    <text evidence="2">The sequence shown here is derived from an EMBL/GenBank/DDBJ whole genome shotgun (WGS) entry which is preliminary data.</text>
</comment>
<feature type="region of interest" description="Disordered" evidence="1">
    <location>
        <begin position="1"/>
        <end position="26"/>
    </location>
</feature>
<dbReference type="InterPro" id="IPR011051">
    <property type="entry name" value="RmlC_Cupin_sf"/>
</dbReference>
<evidence type="ECO:0000313" key="3">
    <source>
        <dbReference type="Proteomes" id="UP001157034"/>
    </source>
</evidence>
<sequence>MQKVSLIASGRHHLEHAQRASSGRSAETIFGGHEHRLRQTLIALRAGQSLSEHENPGEATVQVLSGRVLLRSGTTSWNGSPGDLLTVPPGLHTVDATEDSVILLTTVVAQASPPGSPEA</sequence>
<keyword evidence="3" id="KW-1185">Reference proteome</keyword>
<proteinExistence type="predicted"/>
<dbReference type="Gene3D" id="2.60.120.10">
    <property type="entry name" value="Jelly Rolls"/>
    <property type="match status" value="1"/>
</dbReference>
<dbReference type="SUPFAM" id="SSF51182">
    <property type="entry name" value="RmlC-like cupins"/>
    <property type="match status" value="1"/>
</dbReference>
<evidence type="ECO:0000313" key="2">
    <source>
        <dbReference type="EMBL" id="GMA95056.1"/>
    </source>
</evidence>
<accession>A0ABQ6K5P3</accession>
<name>A0ABQ6K5P3_9MICO</name>
<protein>
    <submittedName>
        <fullName evidence="2">LuxR family transcriptional regulator</fullName>
    </submittedName>
</protein>
<evidence type="ECO:0000256" key="1">
    <source>
        <dbReference type="SAM" id="MobiDB-lite"/>
    </source>
</evidence>
<dbReference type="CDD" id="cd02230">
    <property type="entry name" value="cupin_HP0902-like"/>
    <property type="match status" value="1"/>
</dbReference>
<dbReference type="PANTHER" id="PTHR37694">
    <property type="entry name" value="SLR8022 PROTEIN"/>
    <property type="match status" value="1"/>
</dbReference>